<comment type="caution">
    <text evidence="5">The sequence shown here is derived from an EMBL/GenBank/DDBJ whole genome shotgun (WGS) entry which is preliminary data.</text>
</comment>
<accession>A0A5C6EJ91</accession>
<dbReference type="InterPro" id="IPR011990">
    <property type="entry name" value="TPR-like_helical_dom_sf"/>
</dbReference>
<keyword evidence="6" id="KW-1185">Reference proteome</keyword>
<gene>
    <name evidence="5" type="ORF">Poly51_44640</name>
</gene>
<evidence type="ECO:0000256" key="4">
    <source>
        <dbReference type="SAM" id="SignalP"/>
    </source>
</evidence>
<evidence type="ECO:0000256" key="1">
    <source>
        <dbReference type="ARBA" id="ARBA00022737"/>
    </source>
</evidence>
<dbReference type="PANTHER" id="PTHR44858:SF1">
    <property type="entry name" value="UDP-N-ACETYLGLUCOSAMINE--PEPTIDE N-ACETYLGLUCOSAMINYLTRANSFERASE SPINDLY-RELATED"/>
    <property type="match status" value="1"/>
</dbReference>
<dbReference type="InterPro" id="IPR019734">
    <property type="entry name" value="TPR_rpt"/>
</dbReference>
<dbReference type="PROSITE" id="PS50293">
    <property type="entry name" value="TPR_REGION"/>
    <property type="match status" value="1"/>
</dbReference>
<keyword evidence="2 3" id="KW-0802">TPR repeat</keyword>
<keyword evidence="1" id="KW-0677">Repeat</keyword>
<sequence length="909" mass="102073" precursor="true">MIRFLFIGVFFAVSSLFAQDAPNNDDSDRSRSVAEKEIHQFFDRYQAATASESADDLNACYDLTEMANDVVAESGVTLPNGQQQQLVAALNVAFAQQIELLEVVWTRHRIMQIDFFENDSVADVYVRSWSDEAGTARERYTVKKLGDDWFITDFSDLSFGISTVAMAAMGLRESVKSSVTAELVFGSKQVMQCAVACSQGDVYLAAEHIDAIMGHPVAETIQGLRWQLSAAVHELIDSHVVIESVDKADAFGASAPLEDYLLGQAYTDLGRYDVALEYFQGYLNRFGHDADAYYSIGHVLEQLDRTDEAIQAYKSALADTPESVINVGALALALPDDRKSEFASYFQALPNFAESFEELGDTFIVEDDDAALETLNQVTIERDPETRHLAYYRANLRRMRGDHVASFDILADLIAKTDSDDDAREWYEPALCESAVSCGRIHQAYAICDDKTQAINELAVLPEKFVEQSIDGTETQPTIDDVKSLLAKYLQDQENSFEATYLVGNWHAEGEEYEVAREYFAKAINLANDDDDRYLAISRCVHCYARLDRAVDSYTELEPKDLVVDALENELPEGPDLETVRAMLRADQPDLFRFLLADLPMLLRNGHYQSGLDRLAVAYEKFVPTDENRWQEDVIDAYRTRFLIGLKRYDDAILSARRAFEGSSDFLRALVYAAKGDRYNFDSAYQRCLTRSATYAHDDFVNADEVPKEWLTDPPVPAADEVASEFSPWNEVRRVVFLLKEPRPFDASIVSKASRSIGEAVFQIERNQMTPDEDDYVFQCNAHAVIAATQNCKYFIHWGSKPYLFDAKLLAEESGTEGEISQRIGDHSAWLAIDIFQWPQDTEQADTVSIPCEASQRLAKYAEVLVGEFATVAIHSDNQTFVSCDRAFFEALASDSPIDAFEPADSLDR</sequence>
<dbReference type="Proteomes" id="UP000318288">
    <property type="component" value="Unassembled WGS sequence"/>
</dbReference>
<protein>
    <submittedName>
        <fullName evidence="5">Tetratricopeptide repeat protein</fullName>
    </submittedName>
</protein>
<dbReference type="PANTHER" id="PTHR44858">
    <property type="entry name" value="TETRATRICOPEPTIDE REPEAT PROTEIN 6"/>
    <property type="match status" value="1"/>
</dbReference>
<keyword evidence="4" id="KW-0732">Signal</keyword>
<name>A0A5C6EJ91_9BACT</name>
<feature type="repeat" description="TPR" evidence="3">
    <location>
        <begin position="497"/>
        <end position="530"/>
    </location>
</feature>
<proteinExistence type="predicted"/>
<dbReference type="PROSITE" id="PS50005">
    <property type="entry name" value="TPR"/>
    <property type="match status" value="2"/>
</dbReference>
<dbReference type="SUPFAM" id="SSF48452">
    <property type="entry name" value="TPR-like"/>
    <property type="match status" value="1"/>
</dbReference>
<feature type="chain" id="PRO_5023088895" evidence="4">
    <location>
        <begin position="21"/>
        <end position="909"/>
    </location>
</feature>
<feature type="repeat" description="TPR" evidence="3">
    <location>
        <begin position="290"/>
        <end position="323"/>
    </location>
</feature>
<dbReference type="OrthoDB" id="224082at2"/>
<reference evidence="5 6" key="1">
    <citation type="submission" date="2019-02" db="EMBL/GenBank/DDBJ databases">
        <title>Deep-cultivation of Planctomycetes and their phenomic and genomic characterization uncovers novel biology.</title>
        <authorList>
            <person name="Wiegand S."/>
            <person name="Jogler M."/>
            <person name="Boedeker C."/>
            <person name="Pinto D."/>
            <person name="Vollmers J."/>
            <person name="Rivas-Marin E."/>
            <person name="Kohn T."/>
            <person name="Peeters S.H."/>
            <person name="Heuer A."/>
            <person name="Rast P."/>
            <person name="Oberbeckmann S."/>
            <person name="Bunk B."/>
            <person name="Jeske O."/>
            <person name="Meyerdierks A."/>
            <person name="Storesund J.E."/>
            <person name="Kallscheuer N."/>
            <person name="Luecker S."/>
            <person name="Lage O.M."/>
            <person name="Pohl T."/>
            <person name="Merkel B.J."/>
            <person name="Hornburger P."/>
            <person name="Mueller R.-W."/>
            <person name="Bruemmer F."/>
            <person name="Labrenz M."/>
            <person name="Spormann A.M."/>
            <person name="Op Den Camp H."/>
            <person name="Overmann J."/>
            <person name="Amann R."/>
            <person name="Jetten M.S.M."/>
            <person name="Mascher T."/>
            <person name="Medema M.H."/>
            <person name="Devos D.P."/>
            <person name="Kaster A.-K."/>
            <person name="Ovreas L."/>
            <person name="Rohde M."/>
            <person name="Galperin M.Y."/>
            <person name="Jogler C."/>
        </authorList>
    </citation>
    <scope>NUCLEOTIDE SEQUENCE [LARGE SCALE GENOMIC DNA]</scope>
    <source>
        <strain evidence="5 6">Poly51</strain>
    </source>
</reference>
<dbReference type="SMART" id="SM00028">
    <property type="entry name" value="TPR"/>
    <property type="match status" value="3"/>
</dbReference>
<dbReference type="AlphaFoldDB" id="A0A5C6EJ91"/>
<dbReference type="Gene3D" id="1.25.40.10">
    <property type="entry name" value="Tetratricopeptide repeat domain"/>
    <property type="match status" value="2"/>
</dbReference>
<evidence type="ECO:0000256" key="2">
    <source>
        <dbReference type="ARBA" id="ARBA00022803"/>
    </source>
</evidence>
<evidence type="ECO:0000313" key="5">
    <source>
        <dbReference type="EMBL" id="TWU48564.1"/>
    </source>
</evidence>
<dbReference type="Pfam" id="PF13432">
    <property type="entry name" value="TPR_16"/>
    <property type="match status" value="1"/>
</dbReference>
<feature type="signal peptide" evidence="4">
    <location>
        <begin position="1"/>
        <end position="20"/>
    </location>
</feature>
<dbReference type="InterPro" id="IPR050498">
    <property type="entry name" value="Ycf3"/>
</dbReference>
<dbReference type="EMBL" id="SJPW01000006">
    <property type="protein sequence ID" value="TWU48564.1"/>
    <property type="molecule type" value="Genomic_DNA"/>
</dbReference>
<organism evidence="5 6">
    <name type="scientific">Rubripirellula tenax</name>
    <dbReference type="NCBI Taxonomy" id="2528015"/>
    <lineage>
        <taxon>Bacteria</taxon>
        <taxon>Pseudomonadati</taxon>
        <taxon>Planctomycetota</taxon>
        <taxon>Planctomycetia</taxon>
        <taxon>Pirellulales</taxon>
        <taxon>Pirellulaceae</taxon>
        <taxon>Rubripirellula</taxon>
    </lineage>
</organism>
<evidence type="ECO:0000313" key="6">
    <source>
        <dbReference type="Proteomes" id="UP000318288"/>
    </source>
</evidence>
<evidence type="ECO:0000256" key="3">
    <source>
        <dbReference type="PROSITE-ProRule" id="PRU00339"/>
    </source>
</evidence>